<dbReference type="Proteomes" id="UP000008066">
    <property type="component" value="Unassembled WGS sequence"/>
</dbReference>
<organism evidence="3">
    <name type="scientific">Chaetomium thermophilum (strain DSM 1495 / CBS 144.50 / IMI 039719)</name>
    <name type="common">Thermochaetoides thermophila</name>
    <dbReference type="NCBI Taxonomy" id="759272"/>
    <lineage>
        <taxon>Eukaryota</taxon>
        <taxon>Fungi</taxon>
        <taxon>Dikarya</taxon>
        <taxon>Ascomycota</taxon>
        <taxon>Pezizomycotina</taxon>
        <taxon>Sordariomycetes</taxon>
        <taxon>Sordariomycetidae</taxon>
        <taxon>Sordariales</taxon>
        <taxon>Chaetomiaceae</taxon>
        <taxon>Thermochaetoides</taxon>
    </lineage>
</organism>
<evidence type="ECO:0000256" key="1">
    <source>
        <dbReference type="SAM" id="MobiDB-lite"/>
    </source>
</evidence>
<dbReference type="EMBL" id="GL988045">
    <property type="protein sequence ID" value="EGS18998.1"/>
    <property type="molecule type" value="Genomic_DNA"/>
</dbReference>
<dbReference type="KEGG" id="cthr:CTHT_0056180"/>
<sequence length="240" mass="25885">MGQEKVGSPVHIQVVLGRHEGWKESPATTHFAAWRPGALVPVEHGTIDEWSEPVENSEPCPSAGGVPFDGSSLNGRGRSAPLKPQLGSVLWFVNGYVPFWARSSFLALPHSGHPRNLWLTLTGGGRLSVEATPALGVAKSEMIQVLAFLGTTNFTLHTQFGNVVVWLARAASQHLMQDDAAICPDVACPDIPDPDSTVPERWVSPSLIERVKMEPAGLYSGPKARANEANQARNTSPREM</sequence>
<dbReference type="HOGENOM" id="CLU_1156266_0_0_1"/>
<evidence type="ECO:0000313" key="3">
    <source>
        <dbReference type="Proteomes" id="UP000008066"/>
    </source>
</evidence>
<keyword evidence="3" id="KW-1185">Reference proteome</keyword>
<accession>G0SC72</accession>
<dbReference type="RefSeq" id="XP_006695943.1">
    <property type="nucleotide sequence ID" value="XM_006695880.1"/>
</dbReference>
<dbReference type="GeneID" id="18259656"/>
<feature type="region of interest" description="Disordered" evidence="1">
    <location>
        <begin position="218"/>
        <end position="240"/>
    </location>
</feature>
<evidence type="ECO:0000313" key="2">
    <source>
        <dbReference type="EMBL" id="EGS18998.1"/>
    </source>
</evidence>
<proteinExistence type="predicted"/>
<name>G0SC72_CHATD</name>
<feature type="compositionally biased region" description="Polar residues" evidence="1">
    <location>
        <begin position="228"/>
        <end position="240"/>
    </location>
</feature>
<dbReference type="AlphaFoldDB" id="G0SC72"/>
<reference evidence="2 3" key="1">
    <citation type="journal article" date="2011" name="Cell">
        <title>Insight into structure and assembly of the nuclear pore complex by utilizing the genome of a eukaryotic thermophile.</title>
        <authorList>
            <person name="Amlacher S."/>
            <person name="Sarges P."/>
            <person name="Flemming D."/>
            <person name="van Noort V."/>
            <person name="Kunze R."/>
            <person name="Devos D.P."/>
            <person name="Arumugam M."/>
            <person name="Bork P."/>
            <person name="Hurt E."/>
        </authorList>
    </citation>
    <scope>NUCLEOTIDE SEQUENCE [LARGE SCALE GENOMIC DNA]</scope>
    <source>
        <strain evidence="3">DSM 1495 / CBS 144.50 / IMI 039719</strain>
    </source>
</reference>
<gene>
    <name evidence="2" type="ORF">CTHT_0056180</name>
</gene>
<protein>
    <submittedName>
        <fullName evidence="2">Uncharacterized protein</fullName>
    </submittedName>
</protein>